<name>A0A918FPN4_9ACTN</name>
<evidence type="ECO:0000313" key="2">
    <source>
        <dbReference type="Proteomes" id="UP000658320"/>
    </source>
</evidence>
<dbReference type="AlphaFoldDB" id="A0A918FPN4"/>
<dbReference type="EMBL" id="BMSX01000058">
    <property type="protein sequence ID" value="GGR65260.1"/>
    <property type="molecule type" value="Genomic_DNA"/>
</dbReference>
<dbReference type="Proteomes" id="UP000658320">
    <property type="component" value="Unassembled WGS sequence"/>
</dbReference>
<organism evidence="1 2">
    <name type="scientific">Streptomyces aurantiogriseus</name>
    <dbReference type="NCBI Taxonomy" id="66870"/>
    <lineage>
        <taxon>Bacteria</taxon>
        <taxon>Bacillati</taxon>
        <taxon>Actinomycetota</taxon>
        <taxon>Actinomycetes</taxon>
        <taxon>Kitasatosporales</taxon>
        <taxon>Streptomycetaceae</taxon>
        <taxon>Streptomyces</taxon>
    </lineage>
</organism>
<dbReference type="RefSeq" id="WP_189944436.1">
    <property type="nucleotide sequence ID" value="NZ_BMSX01000058.1"/>
</dbReference>
<protein>
    <submittedName>
        <fullName evidence="1">Uncharacterized protein</fullName>
    </submittedName>
</protein>
<proteinExistence type="predicted"/>
<reference evidence="1" key="1">
    <citation type="journal article" date="2014" name="Int. J. Syst. Evol. Microbiol.">
        <title>Complete genome sequence of Corynebacterium casei LMG S-19264T (=DSM 44701T), isolated from a smear-ripened cheese.</title>
        <authorList>
            <consortium name="US DOE Joint Genome Institute (JGI-PGF)"/>
            <person name="Walter F."/>
            <person name="Albersmeier A."/>
            <person name="Kalinowski J."/>
            <person name="Ruckert C."/>
        </authorList>
    </citation>
    <scope>NUCLEOTIDE SEQUENCE</scope>
    <source>
        <strain evidence="1">JCM 4346</strain>
    </source>
</reference>
<gene>
    <name evidence="1" type="ORF">GCM10010251_97210</name>
</gene>
<sequence>MPTITAITLPTAADADPDRAARGKPVAFKDGVPVYDSGRAPAFLAANADLAPGDPKRWLIRY</sequence>
<evidence type="ECO:0000313" key="1">
    <source>
        <dbReference type="EMBL" id="GGR65260.1"/>
    </source>
</evidence>
<keyword evidence="2" id="KW-1185">Reference proteome</keyword>
<accession>A0A918FPN4</accession>
<comment type="caution">
    <text evidence="1">The sequence shown here is derived from an EMBL/GenBank/DDBJ whole genome shotgun (WGS) entry which is preliminary data.</text>
</comment>
<reference evidence="1" key="2">
    <citation type="submission" date="2020-09" db="EMBL/GenBank/DDBJ databases">
        <authorList>
            <person name="Sun Q."/>
            <person name="Ohkuma M."/>
        </authorList>
    </citation>
    <scope>NUCLEOTIDE SEQUENCE</scope>
    <source>
        <strain evidence="1">JCM 4346</strain>
    </source>
</reference>